<dbReference type="EMBL" id="JABCIY010000213">
    <property type="protein sequence ID" value="KAF7188166.1"/>
    <property type="molecule type" value="Genomic_DNA"/>
</dbReference>
<dbReference type="AlphaFoldDB" id="A0A8H6RDQ7"/>
<feature type="compositionally biased region" description="Polar residues" evidence="1">
    <location>
        <begin position="575"/>
        <end position="591"/>
    </location>
</feature>
<feature type="region of interest" description="Disordered" evidence="1">
    <location>
        <begin position="573"/>
        <end position="649"/>
    </location>
</feature>
<comment type="caution">
    <text evidence="2">The sequence shown here is derived from an EMBL/GenBank/DDBJ whole genome shotgun (WGS) entry which is preliminary data.</text>
</comment>
<evidence type="ECO:0000313" key="3">
    <source>
        <dbReference type="Proteomes" id="UP000660729"/>
    </source>
</evidence>
<organism evidence="2 3">
    <name type="scientific">Pseudocercospora fuligena</name>
    <dbReference type="NCBI Taxonomy" id="685502"/>
    <lineage>
        <taxon>Eukaryota</taxon>
        <taxon>Fungi</taxon>
        <taxon>Dikarya</taxon>
        <taxon>Ascomycota</taxon>
        <taxon>Pezizomycotina</taxon>
        <taxon>Dothideomycetes</taxon>
        <taxon>Dothideomycetidae</taxon>
        <taxon>Mycosphaerellales</taxon>
        <taxon>Mycosphaerellaceae</taxon>
        <taxon>Pseudocercospora</taxon>
    </lineage>
</organism>
<feature type="region of interest" description="Disordered" evidence="1">
    <location>
        <begin position="465"/>
        <end position="491"/>
    </location>
</feature>
<feature type="region of interest" description="Disordered" evidence="1">
    <location>
        <begin position="1"/>
        <end position="51"/>
    </location>
</feature>
<accession>A0A8H6RDQ7</accession>
<evidence type="ECO:0000256" key="1">
    <source>
        <dbReference type="SAM" id="MobiDB-lite"/>
    </source>
</evidence>
<dbReference type="Pfam" id="PF21128">
    <property type="entry name" value="WHD_MCM4"/>
    <property type="match status" value="1"/>
</dbReference>
<reference evidence="2" key="1">
    <citation type="submission" date="2020-04" db="EMBL/GenBank/DDBJ databases">
        <title>Draft genome resource of the tomato pathogen Pseudocercospora fuligena.</title>
        <authorList>
            <person name="Zaccaron A."/>
        </authorList>
    </citation>
    <scope>NUCLEOTIDE SEQUENCE</scope>
    <source>
        <strain evidence="2">PF001</strain>
    </source>
</reference>
<evidence type="ECO:0000313" key="2">
    <source>
        <dbReference type="EMBL" id="KAF7188166.1"/>
    </source>
</evidence>
<dbReference type="Proteomes" id="UP000660729">
    <property type="component" value="Unassembled WGS sequence"/>
</dbReference>
<proteinExistence type="predicted"/>
<feature type="region of interest" description="Disordered" evidence="1">
    <location>
        <begin position="86"/>
        <end position="108"/>
    </location>
</feature>
<feature type="compositionally biased region" description="Low complexity" evidence="1">
    <location>
        <begin position="37"/>
        <end position="50"/>
    </location>
</feature>
<feature type="compositionally biased region" description="Acidic residues" evidence="1">
    <location>
        <begin position="610"/>
        <end position="619"/>
    </location>
</feature>
<protein>
    <submittedName>
        <fullName evidence="2">Uncharacterized protein</fullName>
    </submittedName>
</protein>
<name>A0A8H6RDQ7_9PEZI</name>
<gene>
    <name evidence="2" type="ORF">HII31_10451</name>
</gene>
<sequence length="722" mass="81316">MAHKRRRSNSPETPRKRRQKPDISGLPTPPASSLKHPSGSGSPATAAGTALQQRDLSWQELYRPAKQYSLYRVGERVRIAPAVVHVESSDSDIQSDSQSANRSYDQPIEEMPDIRTDGALNGGSMSSDSLNGILPLNEFDDINQDVKERLKLRDTIRAHASAFGNYGKVFESVGKVISSPSLPHGRAGRKQVKKIRSGRRVVQLGRYSPRKKNTGAVYVYEVERNGVRQAKIGKASVVLEEGESEAKLASRLAEAVRKRCLDAARHEYPIPSTVYVYGPRADFATFERLAHTLLSHLHLTVWSGRLQKWSNEAFDSPLTTAFMICRRVTTFLDGRPYGDPNLFRPGKRPHLHPALAKLFQLVKPNDWPEFESAERVDGLRPFWTRLNQFLGLEGFVPERRQFRVGDDIGPFFAWLSAWRLAEIEIEDDDAEVVWSTSRELADLDRVWLAAMRYCEFLLAAPTHRYPSPTQASKQNSDHRNTKRGPIDNPLRRQDLNFHHELCDLLEEFSDLLHRTGYTDAQACKDLQYILDRIGLKYEELDRKKLPECFFSIYNGLDVVCDITAEDLHGWRIDDSSPSASNATLAQSQPSGNDDESSDDHSTDFDSQSESSDDLNEDEAIVSRLFPNNAIEGPRPFTPEPSDQTENERQQELQEICLAILDHKLQTDNESQGVPHADMLQAMVEQGSDSAERADVIEAIVALEDSEVIKVHGIGSNRRVGRL</sequence>
<keyword evidence="3" id="KW-1185">Reference proteome</keyword>